<organism evidence="2 3">
    <name type="scientific">Candidatus Marsarchaeota G2 archaeon OSP_D</name>
    <dbReference type="NCBI Taxonomy" id="1978157"/>
    <lineage>
        <taxon>Archaea</taxon>
        <taxon>Candidatus Marsarchaeota</taxon>
        <taxon>Candidatus Marsarchaeota group 2</taxon>
    </lineage>
</organism>
<sequence length="77" mass="9066">MVLLIAFEVNILTADHELHMQYEFRAQVLTSQRNTQITLTDTEPRRRREGAEQLTVSRNDHGDTHSGRLRQRENVHQ</sequence>
<dbReference type="EMBL" id="NEXE01000392">
    <property type="protein sequence ID" value="PSN82046.1"/>
    <property type="molecule type" value="Genomic_DNA"/>
</dbReference>
<feature type="region of interest" description="Disordered" evidence="1">
    <location>
        <begin position="35"/>
        <end position="77"/>
    </location>
</feature>
<evidence type="ECO:0000313" key="3">
    <source>
        <dbReference type="Proteomes" id="UP000240322"/>
    </source>
</evidence>
<comment type="caution">
    <text evidence="2">The sequence shown here is derived from an EMBL/GenBank/DDBJ whole genome shotgun (WGS) entry which is preliminary data.</text>
</comment>
<dbReference type="Proteomes" id="UP000240322">
    <property type="component" value="Unassembled WGS sequence"/>
</dbReference>
<name>A0A2R6A6K9_9ARCH</name>
<protein>
    <submittedName>
        <fullName evidence="2">Uncharacterized protein</fullName>
    </submittedName>
</protein>
<evidence type="ECO:0000313" key="2">
    <source>
        <dbReference type="EMBL" id="PSN82046.1"/>
    </source>
</evidence>
<proteinExistence type="predicted"/>
<dbReference type="AlphaFoldDB" id="A0A2R6A6K9"/>
<reference evidence="2 3" key="1">
    <citation type="submission" date="2017-04" db="EMBL/GenBank/DDBJ databases">
        <title>Novel microbial lineages endemic to geothermal iron-oxide mats fill important gaps in the evolutionary history of Archaea.</title>
        <authorList>
            <person name="Jay Z.J."/>
            <person name="Beam J.P."/>
            <person name="Dlakic M."/>
            <person name="Rusch D.B."/>
            <person name="Kozubal M.A."/>
            <person name="Inskeep W.P."/>
        </authorList>
    </citation>
    <scope>NUCLEOTIDE SEQUENCE [LARGE SCALE GENOMIC DNA]</scope>
    <source>
        <strain evidence="2">OSP_D</strain>
    </source>
</reference>
<feature type="compositionally biased region" description="Basic and acidic residues" evidence="1">
    <location>
        <begin position="58"/>
        <end position="77"/>
    </location>
</feature>
<feature type="compositionally biased region" description="Basic and acidic residues" evidence="1">
    <location>
        <begin position="42"/>
        <end position="51"/>
    </location>
</feature>
<evidence type="ECO:0000256" key="1">
    <source>
        <dbReference type="SAM" id="MobiDB-lite"/>
    </source>
</evidence>
<gene>
    <name evidence="2" type="ORF">B9Q03_14675</name>
</gene>
<accession>A0A2R6A6K9</accession>